<keyword evidence="3 6" id="KW-0812">Transmembrane</keyword>
<evidence type="ECO:0000313" key="7">
    <source>
        <dbReference type="EMBL" id="CDN88109.1"/>
    </source>
</evidence>
<feature type="transmembrane region" description="Helical" evidence="6">
    <location>
        <begin position="55"/>
        <end position="77"/>
    </location>
</feature>
<dbReference type="AlphaFoldDB" id="A0A1L1PK35"/>
<keyword evidence="4 6" id="KW-1133">Transmembrane helix</keyword>
<keyword evidence="8" id="KW-1185">Reference proteome</keyword>
<keyword evidence="5 6" id="KW-0472">Membrane</keyword>
<accession>A0A1L1PK35</accession>
<feature type="transmembrane region" description="Helical" evidence="6">
    <location>
        <begin position="122"/>
        <end position="140"/>
    </location>
</feature>
<reference evidence="8" key="1">
    <citation type="submission" date="2014-02" db="EMBL/GenBank/DDBJ databases">
        <authorList>
            <person name="Gan H."/>
        </authorList>
    </citation>
    <scope>NUCLEOTIDE SEQUENCE [LARGE SCALE GENOMIC DNA]</scope>
    <source>
        <strain evidence="8">S1</strain>
    </source>
</reference>
<feature type="transmembrane region" description="Helical" evidence="6">
    <location>
        <begin position="229"/>
        <end position="251"/>
    </location>
</feature>
<proteinExistence type="predicted"/>
<dbReference type="GO" id="GO:0005886">
    <property type="term" value="C:plasma membrane"/>
    <property type="evidence" value="ECO:0007669"/>
    <property type="project" value="UniProtKB-SubCell"/>
</dbReference>
<name>A0A1L1PK35_HYDIT</name>
<evidence type="ECO:0000256" key="2">
    <source>
        <dbReference type="ARBA" id="ARBA00022475"/>
    </source>
</evidence>
<evidence type="ECO:0000256" key="3">
    <source>
        <dbReference type="ARBA" id="ARBA00022692"/>
    </source>
</evidence>
<evidence type="ECO:0000256" key="5">
    <source>
        <dbReference type="ARBA" id="ARBA00023136"/>
    </source>
</evidence>
<dbReference type="EMBL" id="CCAE010000019">
    <property type="protein sequence ID" value="CDN88109.1"/>
    <property type="molecule type" value="Genomic_DNA"/>
</dbReference>
<evidence type="ECO:0008006" key="9">
    <source>
        <dbReference type="Google" id="ProtNLM"/>
    </source>
</evidence>
<gene>
    <name evidence="7" type="ORF">BN948_02541</name>
</gene>
<dbReference type="RefSeq" id="WP_009515327.1">
    <property type="nucleotide sequence ID" value="NZ_CCAE010000019.1"/>
</dbReference>
<evidence type="ECO:0000313" key="8">
    <source>
        <dbReference type="Proteomes" id="UP000028878"/>
    </source>
</evidence>
<dbReference type="Proteomes" id="UP000028878">
    <property type="component" value="Unassembled WGS sequence"/>
</dbReference>
<evidence type="ECO:0000256" key="6">
    <source>
        <dbReference type="SAM" id="Phobius"/>
    </source>
</evidence>
<organism evidence="7 8">
    <name type="scientific">Hydrogenophaga intermedia</name>
    <dbReference type="NCBI Taxonomy" id="65786"/>
    <lineage>
        <taxon>Bacteria</taxon>
        <taxon>Pseudomonadati</taxon>
        <taxon>Pseudomonadota</taxon>
        <taxon>Betaproteobacteria</taxon>
        <taxon>Burkholderiales</taxon>
        <taxon>Comamonadaceae</taxon>
        <taxon>Hydrogenophaga</taxon>
    </lineage>
</organism>
<feature type="transmembrane region" description="Helical" evidence="6">
    <location>
        <begin position="152"/>
        <end position="171"/>
    </location>
</feature>
<feature type="transmembrane region" description="Helical" evidence="6">
    <location>
        <begin position="178"/>
        <end position="201"/>
    </location>
</feature>
<dbReference type="InterPro" id="IPR019108">
    <property type="entry name" value="Caa3_assmbl_CtaG-rel"/>
</dbReference>
<reference evidence="8" key="2">
    <citation type="submission" date="2014-11" db="EMBL/GenBank/DDBJ databases">
        <title>Draft genome sequence of Hydrogenophaga intermedia S1.</title>
        <authorList>
            <person name="Gan H.M."/>
            <person name="Chew T.H."/>
            <person name="Stolz A."/>
        </authorList>
    </citation>
    <scope>NUCLEOTIDE SEQUENCE [LARGE SCALE GENOMIC DNA]</scope>
    <source>
        <strain evidence="8">S1</strain>
    </source>
</reference>
<comment type="subcellular location">
    <subcellularLocation>
        <location evidence="1">Cell membrane</location>
        <topology evidence="1">Multi-pass membrane protein</topology>
    </subcellularLocation>
</comment>
<evidence type="ECO:0000256" key="1">
    <source>
        <dbReference type="ARBA" id="ARBA00004651"/>
    </source>
</evidence>
<keyword evidence="2" id="KW-1003">Cell membrane</keyword>
<protein>
    <recommendedName>
        <fullName evidence="9">Cytochrome c oxidase assembly protein</fullName>
    </recommendedName>
</protein>
<dbReference type="Pfam" id="PF09678">
    <property type="entry name" value="Caa3_CtaG"/>
    <property type="match status" value="1"/>
</dbReference>
<feature type="transmembrane region" description="Helical" evidence="6">
    <location>
        <begin position="24"/>
        <end position="43"/>
    </location>
</feature>
<evidence type="ECO:0000256" key="4">
    <source>
        <dbReference type="ARBA" id="ARBA00022989"/>
    </source>
</evidence>
<sequence>MDATQRWIPYCGEAPGPDAWLGRWNLDPVLLAALALLAIALWWPSTRPRTSLRWAWWLTVLLYVSPLCALSSAFFTVRVVHHMALVLAVAPLLAHDLAHDLAHGLAPWLARGLAPHGLPQRMPLWTSTAIATAVFWLWHAPAPYAAALSSHGVYALMQLSLLASATLFWFAARRAAPIAAIGAILVTMVLMGLLGALILFAGRPLYEPHLASTLAWGVSPLEDQQLAGLLMWAPGSLAYLAAAIGIGWRWLQAERGLHTA</sequence>